<protein>
    <recommendedName>
        <fullName evidence="8">Probable molybdenum cofactor guanylyltransferase</fullName>
        <shortName evidence="8">MoCo guanylyltransferase</shortName>
        <ecNumber evidence="8">2.7.7.77</ecNumber>
    </recommendedName>
    <alternativeName>
        <fullName evidence="8">GTP:molybdopterin guanylyltransferase</fullName>
    </alternativeName>
    <alternativeName>
        <fullName evidence="8">Mo-MPT guanylyltransferase</fullName>
    </alternativeName>
    <alternativeName>
        <fullName evidence="8">Molybdopterin guanylyltransferase</fullName>
    </alternativeName>
    <alternativeName>
        <fullName evidence="8">Molybdopterin-guanine dinucleotide synthase</fullName>
        <shortName evidence="8">MGD synthase</shortName>
    </alternativeName>
</protein>
<proteinExistence type="inferred from homology"/>
<dbReference type="GO" id="GO:0005737">
    <property type="term" value="C:cytoplasm"/>
    <property type="evidence" value="ECO:0007669"/>
    <property type="project" value="UniProtKB-SubCell"/>
</dbReference>
<gene>
    <name evidence="8 10" type="primary">mobA</name>
    <name evidence="10" type="ORF">KOR42_01040</name>
</gene>
<evidence type="ECO:0000256" key="7">
    <source>
        <dbReference type="ARBA" id="ARBA00023150"/>
    </source>
</evidence>
<feature type="binding site" evidence="8">
    <location>
        <begin position="14"/>
        <end position="16"/>
    </location>
    <ligand>
        <name>GTP</name>
        <dbReference type="ChEBI" id="CHEBI:37565"/>
    </ligand>
</feature>
<keyword evidence="11" id="KW-1185">Reference proteome</keyword>
<dbReference type="EMBL" id="SIHI01000001">
    <property type="protein sequence ID" value="TWT56749.1"/>
    <property type="molecule type" value="Genomic_DNA"/>
</dbReference>
<dbReference type="Gene3D" id="3.90.550.10">
    <property type="entry name" value="Spore Coat Polysaccharide Biosynthesis Protein SpsA, Chain A"/>
    <property type="match status" value="1"/>
</dbReference>
<dbReference type="InterPro" id="IPR025877">
    <property type="entry name" value="MobA-like_NTP_Trfase"/>
</dbReference>
<dbReference type="EC" id="2.7.7.77" evidence="8"/>
<feature type="binding site" evidence="8">
    <location>
        <position position="104"/>
    </location>
    <ligand>
        <name>Mg(2+)</name>
        <dbReference type="ChEBI" id="CHEBI:18420"/>
    </ligand>
</feature>
<evidence type="ECO:0000256" key="5">
    <source>
        <dbReference type="ARBA" id="ARBA00022842"/>
    </source>
</evidence>
<dbReference type="GO" id="GO:0005525">
    <property type="term" value="F:GTP binding"/>
    <property type="evidence" value="ECO:0007669"/>
    <property type="project" value="UniProtKB-UniRule"/>
</dbReference>
<dbReference type="Proteomes" id="UP000317243">
    <property type="component" value="Unassembled WGS sequence"/>
</dbReference>
<dbReference type="HAMAP" id="MF_00316">
    <property type="entry name" value="MobA"/>
    <property type="match status" value="1"/>
</dbReference>
<dbReference type="CDD" id="cd02503">
    <property type="entry name" value="MobA"/>
    <property type="match status" value="1"/>
</dbReference>
<sequence>MTSHDQSTLGAILLCGGRSSRMGRPKHMLPFGERTVLEVVAETIGKVAGKIVVVAAAGQQLPDLGSACEIIRDEEEFQGPLAGLLMGMKFFDSETDRVFLSGCDVPMLREEFLSGIVAELGDFEMAIPEADGYLHPLSAVYHMSLRDRVEALYNQGERRPRRLVDGCRAKRISEERLKQFDPDLNSLKNMNSPDEYTQLLREAGFSNETQDNNR</sequence>
<feature type="binding site" evidence="8">
    <location>
        <position position="104"/>
    </location>
    <ligand>
        <name>GTP</name>
        <dbReference type="ChEBI" id="CHEBI:37565"/>
    </ligand>
</feature>
<keyword evidence="7 8" id="KW-0501">Molybdenum cofactor biosynthesis</keyword>
<feature type="binding site" evidence="8">
    <location>
        <position position="73"/>
    </location>
    <ligand>
        <name>GTP</name>
        <dbReference type="ChEBI" id="CHEBI:37565"/>
    </ligand>
</feature>
<dbReference type="InterPro" id="IPR029044">
    <property type="entry name" value="Nucleotide-diphossugar_trans"/>
</dbReference>
<dbReference type="PANTHER" id="PTHR19136:SF81">
    <property type="entry name" value="MOLYBDENUM COFACTOR GUANYLYLTRANSFERASE"/>
    <property type="match status" value="1"/>
</dbReference>
<comment type="caution">
    <text evidence="10">The sequence shown here is derived from an EMBL/GenBank/DDBJ whole genome shotgun (WGS) entry which is preliminary data.</text>
</comment>
<keyword evidence="10" id="KW-0548">Nucleotidyltransferase</keyword>
<dbReference type="SUPFAM" id="SSF53448">
    <property type="entry name" value="Nucleotide-diphospho-sugar transferases"/>
    <property type="match status" value="1"/>
</dbReference>
<dbReference type="RefSeq" id="WP_197440729.1">
    <property type="nucleotide sequence ID" value="NZ_SIHI01000001.1"/>
</dbReference>
<comment type="similarity">
    <text evidence="8">Belongs to the MobA family.</text>
</comment>
<feature type="binding site" evidence="8">
    <location>
        <position position="26"/>
    </location>
    <ligand>
        <name>GTP</name>
        <dbReference type="ChEBI" id="CHEBI:37565"/>
    </ligand>
</feature>
<dbReference type="GO" id="GO:0006777">
    <property type="term" value="P:Mo-molybdopterin cofactor biosynthetic process"/>
    <property type="evidence" value="ECO:0007669"/>
    <property type="project" value="UniProtKB-KW"/>
</dbReference>
<evidence type="ECO:0000259" key="9">
    <source>
        <dbReference type="Pfam" id="PF12804"/>
    </source>
</evidence>
<evidence type="ECO:0000256" key="3">
    <source>
        <dbReference type="ARBA" id="ARBA00022723"/>
    </source>
</evidence>
<dbReference type="GO" id="GO:0046872">
    <property type="term" value="F:metal ion binding"/>
    <property type="evidence" value="ECO:0007669"/>
    <property type="project" value="UniProtKB-KW"/>
</dbReference>
<keyword evidence="2 8" id="KW-0808">Transferase</keyword>
<evidence type="ECO:0000313" key="11">
    <source>
        <dbReference type="Proteomes" id="UP000317243"/>
    </source>
</evidence>
<comment type="subcellular location">
    <subcellularLocation>
        <location evidence="8">Cytoplasm</location>
    </subcellularLocation>
</comment>
<dbReference type="PANTHER" id="PTHR19136">
    <property type="entry name" value="MOLYBDENUM COFACTOR GUANYLYLTRANSFERASE"/>
    <property type="match status" value="1"/>
</dbReference>
<dbReference type="Pfam" id="PF12804">
    <property type="entry name" value="NTP_transf_3"/>
    <property type="match status" value="1"/>
</dbReference>
<dbReference type="InterPro" id="IPR013482">
    <property type="entry name" value="Molybde_CF_guanTrfase"/>
</dbReference>
<keyword evidence="1 8" id="KW-0963">Cytoplasm</keyword>
<keyword evidence="4 8" id="KW-0547">Nucleotide-binding</keyword>
<evidence type="ECO:0000256" key="4">
    <source>
        <dbReference type="ARBA" id="ARBA00022741"/>
    </source>
</evidence>
<evidence type="ECO:0000256" key="6">
    <source>
        <dbReference type="ARBA" id="ARBA00023134"/>
    </source>
</evidence>
<accession>A0A5C5X2A0</accession>
<comment type="caution">
    <text evidence="8">Lacks conserved residue(s) required for the propagation of feature annotation.</text>
</comment>
<organism evidence="10 11">
    <name type="scientific">Thalassoglobus neptunius</name>
    <dbReference type="NCBI Taxonomy" id="1938619"/>
    <lineage>
        <taxon>Bacteria</taxon>
        <taxon>Pseudomonadati</taxon>
        <taxon>Planctomycetota</taxon>
        <taxon>Planctomycetia</taxon>
        <taxon>Planctomycetales</taxon>
        <taxon>Planctomycetaceae</taxon>
        <taxon>Thalassoglobus</taxon>
    </lineage>
</organism>
<keyword evidence="6 8" id="KW-0342">GTP-binding</keyword>
<dbReference type="GO" id="GO:0061603">
    <property type="term" value="F:molybdenum cofactor guanylyltransferase activity"/>
    <property type="evidence" value="ECO:0007669"/>
    <property type="project" value="UniProtKB-EC"/>
</dbReference>
<feature type="domain" description="MobA-like NTP transferase" evidence="9">
    <location>
        <begin position="11"/>
        <end position="165"/>
    </location>
</feature>
<evidence type="ECO:0000256" key="2">
    <source>
        <dbReference type="ARBA" id="ARBA00022679"/>
    </source>
</evidence>
<comment type="domain">
    <text evidence="8">The N-terminal domain determines nucleotide recognition and specific binding, while the C-terminal domain determines the specific binding to the target protein.</text>
</comment>
<name>A0A5C5X2A0_9PLAN</name>
<evidence type="ECO:0000313" key="10">
    <source>
        <dbReference type="EMBL" id="TWT56749.1"/>
    </source>
</evidence>
<reference evidence="10 11" key="1">
    <citation type="submission" date="2019-02" db="EMBL/GenBank/DDBJ databases">
        <title>Deep-cultivation of Planctomycetes and their phenomic and genomic characterization uncovers novel biology.</title>
        <authorList>
            <person name="Wiegand S."/>
            <person name="Jogler M."/>
            <person name="Boedeker C."/>
            <person name="Pinto D."/>
            <person name="Vollmers J."/>
            <person name="Rivas-Marin E."/>
            <person name="Kohn T."/>
            <person name="Peeters S.H."/>
            <person name="Heuer A."/>
            <person name="Rast P."/>
            <person name="Oberbeckmann S."/>
            <person name="Bunk B."/>
            <person name="Jeske O."/>
            <person name="Meyerdierks A."/>
            <person name="Storesund J.E."/>
            <person name="Kallscheuer N."/>
            <person name="Luecker S."/>
            <person name="Lage O.M."/>
            <person name="Pohl T."/>
            <person name="Merkel B.J."/>
            <person name="Hornburger P."/>
            <person name="Mueller R.-W."/>
            <person name="Bruemmer F."/>
            <person name="Labrenz M."/>
            <person name="Spormann A.M."/>
            <person name="Op Den Camp H."/>
            <person name="Overmann J."/>
            <person name="Amann R."/>
            <person name="Jetten M.S.M."/>
            <person name="Mascher T."/>
            <person name="Medema M.H."/>
            <person name="Devos D.P."/>
            <person name="Kaster A.-K."/>
            <person name="Ovreas L."/>
            <person name="Rohde M."/>
            <person name="Galperin M.Y."/>
            <person name="Jogler C."/>
        </authorList>
    </citation>
    <scope>NUCLEOTIDE SEQUENCE [LARGE SCALE GENOMIC DNA]</scope>
    <source>
        <strain evidence="10 11">KOR42</strain>
    </source>
</reference>
<keyword evidence="5 8" id="KW-0460">Magnesium</keyword>
<dbReference type="AlphaFoldDB" id="A0A5C5X2A0"/>
<evidence type="ECO:0000256" key="8">
    <source>
        <dbReference type="HAMAP-Rule" id="MF_00316"/>
    </source>
</evidence>
<comment type="cofactor">
    <cofactor evidence="8">
        <name>Mg(2+)</name>
        <dbReference type="ChEBI" id="CHEBI:18420"/>
    </cofactor>
</comment>
<evidence type="ECO:0000256" key="1">
    <source>
        <dbReference type="ARBA" id="ARBA00022490"/>
    </source>
</evidence>
<keyword evidence="3 8" id="KW-0479">Metal-binding</keyword>
<comment type="function">
    <text evidence="8">Transfers a GMP moiety from GTP to Mo-molybdopterin (Mo-MPT) cofactor (Moco or molybdenum cofactor) to form Mo-molybdopterin guanine dinucleotide (Mo-MGD) cofactor.</text>
</comment>
<comment type="catalytic activity">
    <reaction evidence="8">
        <text>Mo-molybdopterin + GTP + H(+) = Mo-molybdopterin guanine dinucleotide + diphosphate</text>
        <dbReference type="Rhea" id="RHEA:34243"/>
        <dbReference type="ChEBI" id="CHEBI:15378"/>
        <dbReference type="ChEBI" id="CHEBI:33019"/>
        <dbReference type="ChEBI" id="CHEBI:37565"/>
        <dbReference type="ChEBI" id="CHEBI:71302"/>
        <dbReference type="ChEBI" id="CHEBI:71310"/>
        <dbReference type="EC" id="2.7.7.77"/>
    </reaction>
</comment>